<name>A0A7I8W8X3_9ANNE</name>
<dbReference type="GO" id="GO:0016712">
    <property type="term" value="F:oxidoreductase activity, acting on paired donors, with incorporation or reduction of molecular oxygen, reduced flavin or flavoprotein as one donor, and incorporation of one atom of oxygen"/>
    <property type="evidence" value="ECO:0007669"/>
    <property type="project" value="TreeGrafter"/>
</dbReference>
<dbReference type="PRINTS" id="PR00385">
    <property type="entry name" value="P450"/>
</dbReference>
<dbReference type="Gene3D" id="1.10.630.10">
    <property type="entry name" value="Cytochrome P450"/>
    <property type="match status" value="1"/>
</dbReference>
<keyword evidence="5" id="KW-0349">Heme</keyword>
<dbReference type="InterPro" id="IPR001128">
    <property type="entry name" value="Cyt_P450"/>
</dbReference>
<reference evidence="13 14" key="1">
    <citation type="submission" date="2020-08" db="EMBL/GenBank/DDBJ databases">
        <authorList>
            <person name="Hejnol A."/>
        </authorList>
    </citation>
    <scope>NUCLEOTIDE SEQUENCE [LARGE SCALE GENOMIC DNA]</scope>
</reference>
<comment type="cofactor">
    <cofactor evidence="1">
        <name>heme</name>
        <dbReference type="ChEBI" id="CHEBI:30413"/>
    </cofactor>
</comment>
<dbReference type="Pfam" id="PF00067">
    <property type="entry name" value="p450"/>
    <property type="match status" value="1"/>
</dbReference>
<evidence type="ECO:0000256" key="1">
    <source>
        <dbReference type="ARBA" id="ARBA00001971"/>
    </source>
</evidence>
<dbReference type="EMBL" id="CAJFCJ010000021">
    <property type="protein sequence ID" value="CAD5124561.1"/>
    <property type="molecule type" value="Genomic_DNA"/>
</dbReference>
<accession>A0A7I8W8X3</accession>
<dbReference type="OrthoDB" id="6081913at2759"/>
<gene>
    <name evidence="13" type="ORF">DGYR_LOCUS12087</name>
</gene>
<evidence type="ECO:0000313" key="13">
    <source>
        <dbReference type="EMBL" id="CAD5124561.1"/>
    </source>
</evidence>
<evidence type="ECO:0000256" key="10">
    <source>
        <dbReference type="ARBA" id="ARBA00023004"/>
    </source>
</evidence>
<dbReference type="SUPFAM" id="SSF48264">
    <property type="entry name" value="Cytochrome P450"/>
    <property type="match status" value="1"/>
</dbReference>
<dbReference type="GO" id="GO:0006082">
    <property type="term" value="P:organic acid metabolic process"/>
    <property type="evidence" value="ECO:0007669"/>
    <property type="project" value="TreeGrafter"/>
</dbReference>
<keyword evidence="12" id="KW-0472">Membrane</keyword>
<keyword evidence="9" id="KW-0560">Oxidoreductase</keyword>
<dbReference type="PANTHER" id="PTHR24300">
    <property type="entry name" value="CYTOCHROME P450 508A4-RELATED"/>
    <property type="match status" value="1"/>
</dbReference>
<evidence type="ECO:0000256" key="2">
    <source>
        <dbReference type="ARBA" id="ARBA00004174"/>
    </source>
</evidence>
<evidence type="ECO:0000256" key="9">
    <source>
        <dbReference type="ARBA" id="ARBA00023002"/>
    </source>
</evidence>
<dbReference type="GO" id="GO:0005789">
    <property type="term" value="C:endoplasmic reticulum membrane"/>
    <property type="evidence" value="ECO:0007669"/>
    <property type="project" value="UniProtKB-SubCell"/>
</dbReference>
<comment type="subcellular location">
    <subcellularLocation>
        <location evidence="3">Endoplasmic reticulum membrane</location>
        <topology evidence="3">Peripheral membrane protein</topology>
    </subcellularLocation>
    <subcellularLocation>
        <location evidence="2">Microsome membrane</location>
        <topology evidence="2">Peripheral membrane protein</topology>
    </subcellularLocation>
</comment>
<protein>
    <submittedName>
        <fullName evidence="13">DgyrCDS12836</fullName>
    </submittedName>
</protein>
<keyword evidence="6" id="KW-0479">Metal-binding</keyword>
<evidence type="ECO:0000256" key="5">
    <source>
        <dbReference type="ARBA" id="ARBA00022617"/>
    </source>
</evidence>
<evidence type="ECO:0000256" key="3">
    <source>
        <dbReference type="ARBA" id="ARBA00004406"/>
    </source>
</evidence>
<keyword evidence="7" id="KW-0256">Endoplasmic reticulum</keyword>
<dbReference type="PANTHER" id="PTHR24300:SF375">
    <property type="entry name" value="CYTOCHROME P450 FAMILY"/>
    <property type="match status" value="1"/>
</dbReference>
<evidence type="ECO:0000256" key="7">
    <source>
        <dbReference type="ARBA" id="ARBA00022824"/>
    </source>
</evidence>
<comment type="caution">
    <text evidence="13">The sequence shown here is derived from an EMBL/GenBank/DDBJ whole genome shotgun (WGS) entry which is preliminary data.</text>
</comment>
<dbReference type="InterPro" id="IPR002401">
    <property type="entry name" value="Cyt_P450_E_grp-I"/>
</dbReference>
<evidence type="ECO:0000256" key="6">
    <source>
        <dbReference type="ARBA" id="ARBA00022723"/>
    </source>
</evidence>
<evidence type="ECO:0000256" key="11">
    <source>
        <dbReference type="ARBA" id="ARBA00023033"/>
    </source>
</evidence>
<keyword evidence="8" id="KW-0492">Microsome</keyword>
<keyword evidence="10" id="KW-0408">Iron</keyword>
<proteinExistence type="inferred from homology"/>
<dbReference type="GO" id="GO:0006805">
    <property type="term" value="P:xenobiotic metabolic process"/>
    <property type="evidence" value="ECO:0007669"/>
    <property type="project" value="TreeGrafter"/>
</dbReference>
<evidence type="ECO:0000256" key="8">
    <source>
        <dbReference type="ARBA" id="ARBA00022848"/>
    </source>
</evidence>
<dbReference type="InterPro" id="IPR036396">
    <property type="entry name" value="Cyt_P450_sf"/>
</dbReference>
<sequence>MPTVLSRTICSLYDSVVDILHHKNNWKIILGSGLVALLVIKYRQPIFKHNPEFGDVFPNAGGLPIVGIIPFIVLSGKTTFQYCTYLSKRRRKKSFFISFARLPFFIINGYDDIKETLVKSSTAAAGRPGPETSLYLVNPEAKGILNRDYSQEFVSQRQACLQILRNFGFGKRSSEDRIQEEALALTNKLLEYDKPLNPTSIIQNSVANVICNMVFGSRYEYNNSIFDKLISNLNFMASFQYHKCIALYLPFMAKYSTYLQTNIKCQTEIIEFIQSEIDKNQEYLRNEEEQENFIYSYLKLMKEKSDDSSFSTEQLKFVVFDFFFGGTETTATAISWALIYLANRPELQRRLQEEIDRVIGDGVVSLHNKNETLLLDAFIQETLRISTPVPMTVLHKAIADLSVNGLHLPKGALFTANLHSVLHDETIFKEPETFNPDRFIQNDNILRPDELIPFGLGKYKQNNKQFLYLFILISQQNNLDNKNTFRSLIQERDFVWASNWLNRNFTFSSRLLSNVSNFLG</sequence>
<evidence type="ECO:0000313" key="14">
    <source>
        <dbReference type="Proteomes" id="UP000549394"/>
    </source>
</evidence>
<dbReference type="AlphaFoldDB" id="A0A7I8W8X3"/>
<dbReference type="GO" id="GO:0005506">
    <property type="term" value="F:iron ion binding"/>
    <property type="evidence" value="ECO:0007669"/>
    <property type="project" value="InterPro"/>
</dbReference>
<evidence type="ECO:0000256" key="4">
    <source>
        <dbReference type="ARBA" id="ARBA00010617"/>
    </source>
</evidence>
<dbReference type="InterPro" id="IPR050182">
    <property type="entry name" value="Cytochrome_P450_fam2"/>
</dbReference>
<keyword evidence="14" id="KW-1185">Reference proteome</keyword>
<evidence type="ECO:0000256" key="12">
    <source>
        <dbReference type="ARBA" id="ARBA00023136"/>
    </source>
</evidence>
<organism evidence="13 14">
    <name type="scientific">Dimorphilus gyrociliatus</name>
    <dbReference type="NCBI Taxonomy" id="2664684"/>
    <lineage>
        <taxon>Eukaryota</taxon>
        <taxon>Metazoa</taxon>
        <taxon>Spiralia</taxon>
        <taxon>Lophotrochozoa</taxon>
        <taxon>Annelida</taxon>
        <taxon>Polychaeta</taxon>
        <taxon>Polychaeta incertae sedis</taxon>
        <taxon>Dinophilidae</taxon>
        <taxon>Dimorphilus</taxon>
    </lineage>
</organism>
<dbReference type="PRINTS" id="PR00463">
    <property type="entry name" value="EP450I"/>
</dbReference>
<comment type="similarity">
    <text evidence="4">Belongs to the cytochrome P450 family.</text>
</comment>
<dbReference type="Proteomes" id="UP000549394">
    <property type="component" value="Unassembled WGS sequence"/>
</dbReference>
<dbReference type="GO" id="GO:0020037">
    <property type="term" value="F:heme binding"/>
    <property type="evidence" value="ECO:0007669"/>
    <property type="project" value="InterPro"/>
</dbReference>
<keyword evidence="11" id="KW-0503">Monooxygenase</keyword>
<dbReference type="FunFam" id="1.10.630.10:FF:000238">
    <property type="entry name" value="Cytochrome P450 2A6"/>
    <property type="match status" value="1"/>
</dbReference>